<evidence type="ECO:0000256" key="6">
    <source>
        <dbReference type="SAM" id="Phobius"/>
    </source>
</evidence>
<dbReference type="InterPro" id="IPR051401">
    <property type="entry name" value="GtrA_CellWall_Glycosyl"/>
</dbReference>
<evidence type="ECO:0000256" key="3">
    <source>
        <dbReference type="ARBA" id="ARBA00022692"/>
    </source>
</evidence>
<comment type="similarity">
    <text evidence="2">Belongs to the GtrA family.</text>
</comment>
<accession>A0A6H0UH20</accession>
<gene>
    <name evidence="8" type="ORF">GU336_10920</name>
</gene>
<feature type="transmembrane region" description="Helical" evidence="6">
    <location>
        <begin position="46"/>
        <end position="64"/>
    </location>
</feature>
<dbReference type="GO" id="GO:0005886">
    <property type="term" value="C:plasma membrane"/>
    <property type="evidence" value="ECO:0007669"/>
    <property type="project" value="TreeGrafter"/>
</dbReference>
<dbReference type="Pfam" id="PF04138">
    <property type="entry name" value="GtrA_DPMS_TM"/>
    <property type="match status" value="1"/>
</dbReference>
<keyword evidence="3 6" id="KW-0812">Transmembrane</keyword>
<evidence type="ECO:0000313" key="8">
    <source>
        <dbReference type="EMBL" id="QIW54609.1"/>
    </source>
</evidence>
<evidence type="ECO:0000256" key="1">
    <source>
        <dbReference type="ARBA" id="ARBA00004141"/>
    </source>
</evidence>
<dbReference type="RefSeq" id="WP_167839066.1">
    <property type="nucleotide sequence ID" value="NZ_CP047616.1"/>
</dbReference>
<keyword evidence="4 6" id="KW-1133">Transmembrane helix</keyword>
<keyword evidence="5 6" id="KW-0472">Membrane</keyword>
<evidence type="ECO:0000259" key="7">
    <source>
        <dbReference type="Pfam" id="PF04138"/>
    </source>
</evidence>
<dbReference type="AlphaFoldDB" id="A0A6H0UH20"/>
<feature type="transmembrane region" description="Helical" evidence="6">
    <location>
        <begin position="76"/>
        <end position="97"/>
    </location>
</feature>
<comment type="subcellular location">
    <subcellularLocation>
        <location evidence="1">Membrane</location>
        <topology evidence="1">Multi-pass membrane protein</topology>
    </subcellularLocation>
</comment>
<sequence>MKTTLNKLTSHEIFKYLVAGVATTLVFFVFKMLSFSALQNGVVSEVIAQTVSIIFAFVSNKFWVFEKTTNSLLQEFIKFVTSRIFVMLLSVVANWYFIDTHPSILINAFHLTLDQSVFLLTLFLQVLTIILNYIFSKFLIFTKKQ</sequence>
<protein>
    <submittedName>
        <fullName evidence="8">GtrA family protein</fullName>
    </submittedName>
</protein>
<name>A0A6H0UH20_9LACT</name>
<dbReference type="InterPro" id="IPR007267">
    <property type="entry name" value="GtrA_DPMS_TM"/>
</dbReference>
<feature type="transmembrane region" description="Helical" evidence="6">
    <location>
        <begin position="12"/>
        <end position="34"/>
    </location>
</feature>
<feature type="domain" description="GtrA/DPMS transmembrane" evidence="7">
    <location>
        <begin position="15"/>
        <end position="141"/>
    </location>
</feature>
<reference evidence="8 9" key="1">
    <citation type="submission" date="2019-12" db="EMBL/GenBank/DDBJ databases">
        <title>Whole genome sequences of Lactococcus raffinolactis strains isolated from sewage.</title>
        <authorList>
            <person name="Ybazeta G."/>
            <person name="Ross M."/>
            <person name="Brabant-Kirwan D."/>
            <person name="Saleh M."/>
            <person name="Dillon J.A."/>
            <person name="Splinter K."/>
            <person name="Nokhbeh R."/>
        </authorList>
    </citation>
    <scope>NUCLEOTIDE SEQUENCE [LARGE SCALE GENOMIC DNA]</scope>
    <source>
        <strain evidence="8 9">Lr_19_5</strain>
    </source>
</reference>
<evidence type="ECO:0000256" key="2">
    <source>
        <dbReference type="ARBA" id="ARBA00009399"/>
    </source>
</evidence>
<organism evidence="8 9">
    <name type="scientific">Pseudolactococcus raffinolactis</name>
    <dbReference type="NCBI Taxonomy" id="1366"/>
    <lineage>
        <taxon>Bacteria</taxon>
        <taxon>Bacillati</taxon>
        <taxon>Bacillota</taxon>
        <taxon>Bacilli</taxon>
        <taxon>Lactobacillales</taxon>
        <taxon>Streptococcaceae</taxon>
        <taxon>Pseudolactococcus</taxon>
    </lineage>
</organism>
<dbReference type="PANTHER" id="PTHR38459:SF5">
    <property type="entry name" value="CELL WALL TEICHOIC ACID GLYCOSYLATION PROTEIN GTCA"/>
    <property type="match status" value="1"/>
</dbReference>
<dbReference type="Proteomes" id="UP000501945">
    <property type="component" value="Chromosome"/>
</dbReference>
<evidence type="ECO:0000256" key="5">
    <source>
        <dbReference type="ARBA" id="ARBA00023136"/>
    </source>
</evidence>
<feature type="transmembrane region" description="Helical" evidence="6">
    <location>
        <begin position="117"/>
        <end position="135"/>
    </location>
</feature>
<evidence type="ECO:0000256" key="4">
    <source>
        <dbReference type="ARBA" id="ARBA00022989"/>
    </source>
</evidence>
<dbReference type="EMBL" id="CP047616">
    <property type="protein sequence ID" value="QIW54609.1"/>
    <property type="molecule type" value="Genomic_DNA"/>
</dbReference>
<dbReference type="PANTHER" id="PTHR38459">
    <property type="entry name" value="PROPHAGE BACTOPRENOL-LINKED GLUCOSE TRANSLOCASE HOMOLOG"/>
    <property type="match status" value="1"/>
</dbReference>
<dbReference type="GO" id="GO:0000271">
    <property type="term" value="P:polysaccharide biosynthetic process"/>
    <property type="evidence" value="ECO:0007669"/>
    <property type="project" value="InterPro"/>
</dbReference>
<proteinExistence type="inferred from homology"/>
<evidence type="ECO:0000313" key="9">
    <source>
        <dbReference type="Proteomes" id="UP000501945"/>
    </source>
</evidence>